<dbReference type="AlphaFoldDB" id="A0A5C5X272"/>
<dbReference type="InterPro" id="IPR044843">
    <property type="entry name" value="Trans_IPPS_bact-type"/>
</dbReference>
<dbReference type="SFLD" id="SFLDS00005">
    <property type="entry name" value="Isoprenoid_Synthase_Type_I"/>
    <property type="match status" value="1"/>
</dbReference>
<sequence>MVERMSSVIEDLKKWGPDGTAAPLNLFEAEQYTRRLATTHYENFPVVTKIVPRDLRQHFANVYGFCRWADDLGDETGSPEESLKLLSWWKAELHRCYEGQVSHPVYVALKPTIEKFSIPIEPFADLISAFEQDQSIQSYDTFAQLTDYCRRSANPVGRIVLHLIGCPHPENLRSSDSICTGLQLANFWQDVSRDHDIGRVYLPREDRERFGYADEDLHEKRFTPEFRKLLEFEVDRTRALFLDGEPLIRSLSGRWRIVVDLFSRGGQMVLDEIVRLDYNVWRQRPVITKAHAAKALLKSIGSSFTGRILGK</sequence>
<dbReference type="SUPFAM" id="SSF48576">
    <property type="entry name" value="Terpenoid synthases"/>
    <property type="match status" value="1"/>
</dbReference>
<reference evidence="1 2" key="1">
    <citation type="submission" date="2019-02" db="EMBL/GenBank/DDBJ databases">
        <title>Deep-cultivation of Planctomycetes and their phenomic and genomic characterization uncovers novel biology.</title>
        <authorList>
            <person name="Wiegand S."/>
            <person name="Jogler M."/>
            <person name="Boedeker C."/>
            <person name="Pinto D."/>
            <person name="Vollmers J."/>
            <person name="Rivas-Marin E."/>
            <person name="Kohn T."/>
            <person name="Peeters S.H."/>
            <person name="Heuer A."/>
            <person name="Rast P."/>
            <person name="Oberbeckmann S."/>
            <person name="Bunk B."/>
            <person name="Jeske O."/>
            <person name="Meyerdierks A."/>
            <person name="Storesund J.E."/>
            <person name="Kallscheuer N."/>
            <person name="Luecker S."/>
            <person name="Lage O.M."/>
            <person name="Pohl T."/>
            <person name="Merkel B.J."/>
            <person name="Hornburger P."/>
            <person name="Mueller R.-W."/>
            <person name="Bruemmer F."/>
            <person name="Labrenz M."/>
            <person name="Spormann A.M."/>
            <person name="Op Den Camp H."/>
            <person name="Overmann J."/>
            <person name="Amann R."/>
            <person name="Jetten M.S.M."/>
            <person name="Mascher T."/>
            <person name="Medema M.H."/>
            <person name="Devos D.P."/>
            <person name="Kaster A.-K."/>
            <person name="Ovreas L."/>
            <person name="Rohde M."/>
            <person name="Galperin M.Y."/>
            <person name="Jogler C."/>
        </authorList>
    </citation>
    <scope>NUCLEOTIDE SEQUENCE [LARGE SCALE GENOMIC DNA]</scope>
    <source>
        <strain evidence="1 2">KOR42</strain>
    </source>
</reference>
<comment type="caution">
    <text evidence="1">The sequence shown here is derived from an EMBL/GenBank/DDBJ whole genome shotgun (WGS) entry which is preliminary data.</text>
</comment>
<dbReference type="EMBL" id="SIHI01000001">
    <property type="protein sequence ID" value="TWT57127.1"/>
    <property type="molecule type" value="Genomic_DNA"/>
</dbReference>
<dbReference type="Pfam" id="PF00494">
    <property type="entry name" value="SQS_PSY"/>
    <property type="match status" value="1"/>
</dbReference>
<dbReference type="CDD" id="cd00683">
    <property type="entry name" value="Trans_IPPS_HH"/>
    <property type="match status" value="1"/>
</dbReference>
<dbReference type="SFLD" id="SFLDG01212">
    <property type="entry name" value="Phytoene_synthase_like"/>
    <property type="match status" value="1"/>
</dbReference>
<organism evidence="1 2">
    <name type="scientific">Thalassoglobus neptunius</name>
    <dbReference type="NCBI Taxonomy" id="1938619"/>
    <lineage>
        <taxon>Bacteria</taxon>
        <taxon>Pseudomonadati</taxon>
        <taxon>Planctomycetota</taxon>
        <taxon>Planctomycetia</taxon>
        <taxon>Planctomycetales</taxon>
        <taxon>Planctomycetaceae</taxon>
        <taxon>Thalassoglobus</taxon>
    </lineage>
</organism>
<dbReference type="InterPro" id="IPR008949">
    <property type="entry name" value="Isoprenoid_synthase_dom_sf"/>
</dbReference>
<protein>
    <submittedName>
        <fullName evidence="1">All-trans-phytoene synthase</fullName>
    </submittedName>
</protein>
<dbReference type="SFLD" id="SFLDG01018">
    <property type="entry name" value="Squalene/Phytoene_Synthase_Lik"/>
    <property type="match status" value="1"/>
</dbReference>
<evidence type="ECO:0000313" key="2">
    <source>
        <dbReference type="Proteomes" id="UP000317243"/>
    </source>
</evidence>
<dbReference type="GO" id="GO:0051996">
    <property type="term" value="F:squalene synthase [NAD(P)H] activity"/>
    <property type="evidence" value="ECO:0007669"/>
    <property type="project" value="InterPro"/>
</dbReference>
<evidence type="ECO:0000313" key="1">
    <source>
        <dbReference type="EMBL" id="TWT57127.1"/>
    </source>
</evidence>
<proteinExistence type="predicted"/>
<dbReference type="NCBIfam" id="TIGR03464">
    <property type="entry name" value="HpnC"/>
    <property type="match status" value="1"/>
</dbReference>
<name>A0A5C5X272_9PLAN</name>
<dbReference type="InterPro" id="IPR017827">
    <property type="entry name" value="HSQ_synthase_HpnC"/>
</dbReference>
<dbReference type="GO" id="GO:0004311">
    <property type="term" value="F:geranylgeranyl diphosphate synthase activity"/>
    <property type="evidence" value="ECO:0007669"/>
    <property type="project" value="InterPro"/>
</dbReference>
<dbReference type="Gene3D" id="1.10.600.10">
    <property type="entry name" value="Farnesyl Diphosphate Synthase"/>
    <property type="match status" value="1"/>
</dbReference>
<keyword evidence="2" id="KW-1185">Reference proteome</keyword>
<dbReference type="PANTHER" id="PTHR31480">
    <property type="entry name" value="BIFUNCTIONAL LYCOPENE CYCLASE/PHYTOENE SYNTHASE"/>
    <property type="match status" value="1"/>
</dbReference>
<dbReference type="GO" id="GO:0016114">
    <property type="term" value="P:terpenoid biosynthetic process"/>
    <property type="evidence" value="ECO:0007669"/>
    <property type="project" value="UniProtKB-ARBA"/>
</dbReference>
<dbReference type="Proteomes" id="UP000317243">
    <property type="component" value="Unassembled WGS sequence"/>
</dbReference>
<dbReference type="InterPro" id="IPR002060">
    <property type="entry name" value="Squ/phyt_synthse"/>
</dbReference>
<gene>
    <name evidence="1" type="primary">crtB_1</name>
    <name evidence="1" type="ORF">KOR42_04850</name>
</gene>
<accession>A0A5C5X272</accession>
<dbReference type="InterPro" id="IPR033904">
    <property type="entry name" value="Trans_IPPS_HH"/>
</dbReference>